<name>A0A0C2X7P2_AMAMK</name>
<dbReference type="AlphaFoldDB" id="A0A0C2X7P2"/>
<dbReference type="EMBL" id="KN818247">
    <property type="protein sequence ID" value="KIL64778.1"/>
    <property type="molecule type" value="Genomic_DNA"/>
</dbReference>
<gene>
    <name evidence="1" type="ORF">M378DRAFT_575153</name>
</gene>
<evidence type="ECO:0000313" key="1">
    <source>
        <dbReference type="EMBL" id="KIL64778.1"/>
    </source>
</evidence>
<protein>
    <submittedName>
        <fullName evidence="1">Uncharacterized protein</fullName>
    </submittedName>
</protein>
<evidence type="ECO:0000313" key="2">
    <source>
        <dbReference type="Proteomes" id="UP000054549"/>
    </source>
</evidence>
<organism evidence="1 2">
    <name type="scientific">Amanita muscaria (strain Koide BX008)</name>
    <dbReference type="NCBI Taxonomy" id="946122"/>
    <lineage>
        <taxon>Eukaryota</taxon>
        <taxon>Fungi</taxon>
        <taxon>Dikarya</taxon>
        <taxon>Basidiomycota</taxon>
        <taxon>Agaricomycotina</taxon>
        <taxon>Agaricomycetes</taxon>
        <taxon>Agaricomycetidae</taxon>
        <taxon>Agaricales</taxon>
        <taxon>Pluteineae</taxon>
        <taxon>Amanitaceae</taxon>
        <taxon>Amanita</taxon>
    </lineage>
</organism>
<proteinExistence type="predicted"/>
<dbReference type="Proteomes" id="UP000054549">
    <property type="component" value="Unassembled WGS sequence"/>
</dbReference>
<keyword evidence="2" id="KW-1185">Reference proteome</keyword>
<dbReference type="InParanoid" id="A0A0C2X7P2"/>
<dbReference type="HOGENOM" id="CLU_2290970_0_0_1"/>
<reference evidence="1 2" key="1">
    <citation type="submission" date="2014-04" db="EMBL/GenBank/DDBJ databases">
        <title>Evolutionary Origins and Diversification of the Mycorrhizal Mutualists.</title>
        <authorList>
            <consortium name="DOE Joint Genome Institute"/>
            <consortium name="Mycorrhizal Genomics Consortium"/>
            <person name="Kohler A."/>
            <person name="Kuo A."/>
            <person name="Nagy L.G."/>
            <person name="Floudas D."/>
            <person name="Copeland A."/>
            <person name="Barry K.W."/>
            <person name="Cichocki N."/>
            <person name="Veneault-Fourrey C."/>
            <person name="LaButti K."/>
            <person name="Lindquist E.A."/>
            <person name="Lipzen A."/>
            <person name="Lundell T."/>
            <person name="Morin E."/>
            <person name="Murat C."/>
            <person name="Riley R."/>
            <person name="Ohm R."/>
            <person name="Sun H."/>
            <person name="Tunlid A."/>
            <person name="Henrissat B."/>
            <person name="Grigoriev I.V."/>
            <person name="Hibbett D.S."/>
            <person name="Martin F."/>
        </authorList>
    </citation>
    <scope>NUCLEOTIDE SEQUENCE [LARGE SCALE GENOMIC DNA]</scope>
    <source>
        <strain evidence="1 2">Koide BX008</strain>
    </source>
</reference>
<sequence length="101" mass="11547">MGPCLISFKPSSFQASKFHACMKQIYKSFFHAFPTFVMSLLDISTSRSLRQPKLSSHQAQHLQGYDIQTLIVRGVRASTSRINLGTEILSFRRIVQYSLYT</sequence>
<accession>A0A0C2X7P2</accession>